<evidence type="ECO:0000256" key="4">
    <source>
        <dbReference type="ARBA" id="ARBA00022692"/>
    </source>
</evidence>
<evidence type="ECO:0000256" key="7">
    <source>
        <dbReference type="SAM" id="Phobius"/>
    </source>
</evidence>
<dbReference type="InterPro" id="IPR020846">
    <property type="entry name" value="MFS_dom"/>
</dbReference>
<feature type="transmembrane region" description="Helical" evidence="7">
    <location>
        <begin position="286"/>
        <end position="304"/>
    </location>
</feature>
<dbReference type="Gene3D" id="1.20.1250.20">
    <property type="entry name" value="MFS general substrate transporter like domains"/>
    <property type="match status" value="1"/>
</dbReference>
<evidence type="ECO:0000256" key="3">
    <source>
        <dbReference type="ARBA" id="ARBA00022475"/>
    </source>
</evidence>
<dbReference type="Proteomes" id="UP001239680">
    <property type="component" value="Unassembled WGS sequence"/>
</dbReference>
<dbReference type="InterPro" id="IPR010290">
    <property type="entry name" value="TM_effector"/>
</dbReference>
<keyword evidence="3" id="KW-1003">Cell membrane</keyword>
<feature type="transmembrane region" description="Helical" evidence="7">
    <location>
        <begin position="258"/>
        <end position="279"/>
    </location>
</feature>
<evidence type="ECO:0000256" key="2">
    <source>
        <dbReference type="ARBA" id="ARBA00022448"/>
    </source>
</evidence>
<evidence type="ECO:0000313" key="9">
    <source>
        <dbReference type="EMBL" id="MDQ2066272.1"/>
    </source>
</evidence>
<dbReference type="PANTHER" id="PTHR23513">
    <property type="entry name" value="INTEGRAL MEMBRANE EFFLUX PROTEIN-RELATED"/>
    <property type="match status" value="1"/>
</dbReference>
<dbReference type="CDD" id="cd06173">
    <property type="entry name" value="MFS_MefA_like"/>
    <property type="match status" value="1"/>
</dbReference>
<keyword evidence="4 7" id="KW-0812">Transmembrane</keyword>
<feature type="transmembrane region" description="Helical" evidence="7">
    <location>
        <begin position="310"/>
        <end position="333"/>
    </location>
</feature>
<dbReference type="PANTHER" id="PTHR23513:SF11">
    <property type="entry name" value="STAPHYLOFERRIN A TRANSPORTER"/>
    <property type="match status" value="1"/>
</dbReference>
<proteinExistence type="predicted"/>
<dbReference type="RefSeq" id="WP_306679972.1">
    <property type="nucleotide sequence ID" value="NZ_JAVDBT010000006.1"/>
</dbReference>
<keyword evidence="5 7" id="KW-1133">Transmembrane helix</keyword>
<protein>
    <submittedName>
        <fullName evidence="9">MFS transporter</fullName>
    </submittedName>
</protein>
<comment type="subcellular location">
    <subcellularLocation>
        <location evidence="1">Cell membrane</location>
        <topology evidence="1">Multi-pass membrane protein</topology>
    </subcellularLocation>
</comment>
<name>A0ABU0VX04_9RHOB</name>
<accession>A0ABU0VX04</accession>
<gene>
    <name evidence="9" type="ORF">Q9295_07800</name>
</gene>
<dbReference type="InterPro" id="IPR036259">
    <property type="entry name" value="MFS_trans_sf"/>
</dbReference>
<keyword evidence="10" id="KW-1185">Reference proteome</keyword>
<feature type="transmembrane region" description="Helical" evidence="7">
    <location>
        <begin position="93"/>
        <end position="115"/>
    </location>
</feature>
<evidence type="ECO:0000256" key="1">
    <source>
        <dbReference type="ARBA" id="ARBA00004651"/>
    </source>
</evidence>
<feature type="transmembrane region" description="Helical" evidence="7">
    <location>
        <begin position="226"/>
        <end position="246"/>
    </location>
</feature>
<keyword evidence="6 7" id="KW-0472">Membrane</keyword>
<dbReference type="Pfam" id="PF05977">
    <property type="entry name" value="MFS_3"/>
    <property type="match status" value="1"/>
</dbReference>
<keyword evidence="2" id="KW-0813">Transport</keyword>
<evidence type="ECO:0000256" key="6">
    <source>
        <dbReference type="ARBA" id="ARBA00023136"/>
    </source>
</evidence>
<feature type="domain" description="Major facilitator superfamily (MFS) profile" evidence="8">
    <location>
        <begin position="1"/>
        <end position="400"/>
    </location>
</feature>
<evidence type="ECO:0000313" key="10">
    <source>
        <dbReference type="Proteomes" id="UP001239680"/>
    </source>
</evidence>
<sequence length="402" mass="42510">MSWTGPLAALKLPAFRWYSLGNFSSLTGTWAQRTVLFWLAWELTGSTTILGLMALLDLMPAVIMAPIGGSLADRFDRLRVAQRVQYIGVVPPVALLLLSGLDMLTLPMLLLGAVATGMLNGLDHPIRLVLVGSITPREMIPQAVGLNSLTFNLSRTLGPMIGGWCIASDAYALVFALNICSFLTFAAVLRQIEPASREGQSSNAQQKPVGWRGLLPGMGRLEKLSLAYYGVIAFCLRPVMDLLPAFASTLARPGPEAVAAFTLLSSAVGLGAMVGAFIASARRGRGMTITSGLGAAASVLLFVLSAQVWLAALAVAMASAGIMANAISTQVAIQIGVAEELRGKAMALYALVLRVLPALGAVLTGHLLAQPNGFQWLFWLCAAVAISGATLWRLLRRLPDEA</sequence>
<feature type="transmembrane region" description="Helical" evidence="7">
    <location>
        <begin position="49"/>
        <end position="72"/>
    </location>
</feature>
<organism evidence="9 10">
    <name type="scientific">Pseudogemmobacter lacusdianii</name>
    <dbReference type="NCBI Taxonomy" id="3069608"/>
    <lineage>
        <taxon>Bacteria</taxon>
        <taxon>Pseudomonadati</taxon>
        <taxon>Pseudomonadota</taxon>
        <taxon>Alphaproteobacteria</taxon>
        <taxon>Rhodobacterales</taxon>
        <taxon>Paracoccaceae</taxon>
        <taxon>Pseudogemmobacter</taxon>
    </lineage>
</organism>
<dbReference type="SUPFAM" id="SSF103473">
    <property type="entry name" value="MFS general substrate transporter"/>
    <property type="match status" value="1"/>
</dbReference>
<dbReference type="EMBL" id="JAVDBT010000006">
    <property type="protein sequence ID" value="MDQ2066272.1"/>
    <property type="molecule type" value="Genomic_DNA"/>
</dbReference>
<comment type="caution">
    <text evidence="9">The sequence shown here is derived from an EMBL/GenBank/DDBJ whole genome shotgun (WGS) entry which is preliminary data.</text>
</comment>
<reference evidence="9 10" key="1">
    <citation type="submission" date="2023-08" db="EMBL/GenBank/DDBJ databases">
        <title>Characterization of two Paracoccaceae strains isolated from Phycosphere and proposal of Xinfangfangia lacusdiani sp. nov.</title>
        <authorList>
            <person name="Deng Y."/>
            <person name="Zhang Y.Q."/>
        </authorList>
    </citation>
    <scope>NUCLEOTIDE SEQUENCE [LARGE SCALE GENOMIC DNA]</scope>
    <source>
        <strain evidence="9 10">CPCC 101601</strain>
    </source>
</reference>
<feature type="transmembrane region" description="Helical" evidence="7">
    <location>
        <begin position="345"/>
        <end position="368"/>
    </location>
</feature>
<evidence type="ECO:0000259" key="8">
    <source>
        <dbReference type="PROSITE" id="PS50850"/>
    </source>
</evidence>
<feature type="transmembrane region" description="Helical" evidence="7">
    <location>
        <begin position="374"/>
        <end position="395"/>
    </location>
</feature>
<feature type="transmembrane region" description="Helical" evidence="7">
    <location>
        <begin position="170"/>
        <end position="189"/>
    </location>
</feature>
<evidence type="ECO:0000256" key="5">
    <source>
        <dbReference type="ARBA" id="ARBA00022989"/>
    </source>
</evidence>
<dbReference type="PROSITE" id="PS50850">
    <property type="entry name" value="MFS"/>
    <property type="match status" value="1"/>
</dbReference>